<organism evidence="1 2">
    <name type="scientific">Leuconostoc aquikimchii</name>
    <dbReference type="NCBI Taxonomy" id="3236804"/>
    <lineage>
        <taxon>Bacteria</taxon>
        <taxon>Bacillati</taxon>
        <taxon>Bacillota</taxon>
        <taxon>Bacilli</taxon>
        <taxon>Lactobacillales</taxon>
        <taxon>Lactobacillaceae</taxon>
        <taxon>Leuconostoc</taxon>
    </lineage>
</organism>
<dbReference type="Proteomes" id="UP001556617">
    <property type="component" value="Unassembled WGS sequence"/>
</dbReference>
<comment type="caution">
    <text evidence="1">The sequence shown here is derived from an EMBL/GenBank/DDBJ whole genome shotgun (WGS) entry which is preliminary data.</text>
</comment>
<evidence type="ECO:0000313" key="1">
    <source>
        <dbReference type="EMBL" id="MEX0380540.1"/>
    </source>
</evidence>
<reference evidence="1 2" key="1">
    <citation type="submission" date="2024-07" db="EMBL/GenBank/DDBJ databases">
        <authorList>
            <person name="Yun M."/>
        </authorList>
    </citation>
    <scope>NUCLEOTIDE SEQUENCE [LARGE SCALE GENOMIC DNA]</scope>
    <source>
        <strain evidence="1 2">MS01</strain>
    </source>
</reference>
<accession>A0ABV3S293</accession>
<evidence type="ECO:0000313" key="2">
    <source>
        <dbReference type="Proteomes" id="UP001556617"/>
    </source>
</evidence>
<name>A0ABV3S293_9LACO</name>
<gene>
    <name evidence="1" type="ORF">AB3K24_04160</name>
</gene>
<keyword evidence="2" id="KW-1185">Reference proteome</keyword>
<dbReference type="EMBL" id="JBFPER010000001">
    <property type="protein sequence ID" value="MEX0380540.1"/>
    <property type="molecule type" value="Genomic_DNA"/>
</dbReference>
<protein>
    <submittedName>
        <fullName evidence="1">Uncharacterized protein</fullName>
    </submittedName>
</protein>
<dbReference type="RefSeq" id="WP_367973940.1">
    <property type="nucleotide sequence ID" value="NZ_JBFPEQ010000001.1"/>
</dbReference>
<sequence>MQTLSTSPEKLLTILLGQPATLNIDYTGLLLLVAEKNEQLHLPSEMAGCIIYFDKNQITFVSLVHPFTVCTQPGIFQTDDSQIHREPYNWFGPQSLVIEKKLQDFSKNYDGPLTNNGDIPRSLIPDNIAEPVILSDNYWYDYTKFVNDPDNSFVAKIKPMFKQQ</sequence>
<proteinExistence type="predicted"/>